<dbReference type="InParanoid" id="A0A1Z5KDN8"/>
<evidence type="ECO:0000313" key="3">
    <source>
        <dbReference type="EMBL" id="GAX24255.1"/>
    </source>
</evidence>
<feature type="compositionally biased region" description="Basic and acidic residues" evidence="2">
    <location>
        <begin position="618"/>
        <end position="628"/>
    </location>
</feature>
<dbReference type="GO" id="GO:0003743">
    <property type="term" value="F:translation initiation factor activity"/>
    <property type="evidence" value="ECO:0007669"/>
    <property type="project" value="UniProtKB-KW"/>
</dbReference>
<gene>
    <name evidence="3" type="ORF">FisN_4Lh043</name>
</gene>
<keyword evidence="4" id="KW-1185">Reference proteome</keyword>
<reference evidence="3 4" key="1">
    <citation type="journal article" date="2015" name="Plant Cell">
        <title>Oil accumulation by the oleaginous diatom Fistulifera solaris as revealed by the genome and transcriptome.</title>
        <authorList>
            <person name="Tanaka T."/>
            <person name="Maeda Y."/>
            <person name="Veluchamy A."/>
            <person name="Tanaka M."/>
            <person name="Abida H."/>
            <person name="Marechal E."/>
            <person name="Bowler C."/>
            <person name="Muto M."/>
            <person name="Sunaga Y."/>
            <person name="Tanaka M."/>
            <person name="Yoshino T."/>
            <person name="Taniguchi T."/>
            <person name="Fukuda Y."/>
            <person name="Nemoto M."/>
            <person name="Matsumoto M."/>
            <person name="Wong P.S."/>
            <person name="Aburatani S."/>
            <person name="Fujibuchi W."/>
        </authorList>
    </citation>
    <scope>NUCLEOTIDE SEQUENCE [LARGE SCALE GENOMIC DNA]</scope>
    <source>
        <strain evidence="3 4">JPCC DA0580</strain>
    </source>
</reference>
<feature type="compositionally biased region" description="Acidic residues" evidence="2">
    <location>
        <begin position="629"/>
        <end position="644"/>
    </location>
</feature>
<dbReference type="GO" id="GO:0001042">
    <property type="term" value="F:RNA polymerase I core binding"/>
    <property type="evidence" value="ECO:0007669"/>
    <property type="project" value="TreeGrafter"/>
</dbReference>
<dbReference type="GO" id="GO:0006361">
    <property type="term" value="P:transcription initiation at RNA polymerase I promoter"/>
    <property type="evidence" value="ECO:0007669"/>
    <property type="project" value="InterPro"/>
</dbReference>
<feature type="region of interest" description="Disordered" evidence="2">
    <location>
        <begin position="537"/>
        <end position="572"/>
    </location>
</feature>
<dbReference type="InterPro" id="IPR007991">
    <property type="entry name" value="RNA_pol_I_trans_ini_fac_RRN3"/>
</dbReference>
<dbReference type="GO" id="GO:0001181">
    <property type="term" value="F:RNA polymerase I general transcription initiation factor activity"/>
    <property type="evidence" value="ECO:0007669"/>
    <property type="project" value="InterPro"/>
</dbReference>
<dbReference type="PANTHER" id="PTHR12790:SF0">
    <property type="entry name" value="RNA POLYMERASE I-SPECIFIC TRANSCRIPTION INITIATION FACTOR RRN3-RELATED"/>
    <property type="match status" value="1"/>
</dbReference>
<dbReference type="AlphaFoldDB" id="A0A1Z5KDN8"/>
<sequence length="714" mass="81098">MVPLHESMDASLVQPESKFVLPKCELPPPSEFGPIESFVSKAVQEQHEQGPDLPPNKSYKALTDAFRLKHDLPLLKKIMLAMRTSQNTVHCLTSISKKHARLIHMIVRFDPFAQSSEEGDGNNKVIDFTLVDAHFNLLVVLVSANSTLLVPTISALWKLVISQEDASVERWYRVHAALATIMFMCPTGKMEMFPIVSSNTPFRKKEESSLRWYYKNCLDVLEYIPSMEGELIALMIDRCLEMDVEIKINDGGEVSIDRDCDDPGIFQLDLEEKPKEILPEDATVDEMADRLDSIMKILFEYIESRCEQDLSNAYKIFNTLLRSFEKSILITHKSKFVQFLILHLCGLESIQMKDDTEASLLYREYASKLIEIVLDPYRAIAIRQCAACYLASFVSRATYVCAETICEAVSALLRWAEAYVATLQSSAVYAVDIRNQCSLHSLFYTVCQSSFYIMCFRGVEALEFHRDALSSSDSPYYEPSRIDISAERWTRLCEHPLQPLRYCLESVRSEFLVISKNFDLISEQVLSQLVAEEKRLASEAGKQRKKRRSTISTPATLEKERQTGGVGGMGHGMNPLDSFFPFDPYLLHRSSKHVEPFYGHWEEPLLPSVSDDDNNEESADREQDKVLEEDSSDSDDESDGDASDNDSLRDHEGDDVRSFEPMSYESNASDMSNKSAESSVFKEPSFDVKRASLHETWANTLKRSRALSIENGSW</sequence>
<protein>
    <submittedName>
        <fullName evidence="3">RNA polymerase I-specific transcription initiation factor RRN3</fullName>
    </submittedName>
</protein>
<keyword evidence="3" id="KW-0396">Initiation factor</keyword>
<dbReference type="EMBL" id="BDSP01000207">
    <property type="protein sequence ID" value="GAX24255.1"/>
    <property type="molecule type" value="Genomic_DNA"/>
</dbReference>
<organism evidence="3 4">
    <name type="scientific">Fistulifera solaris</name>
    <name type="common">Oleaginous diatom</name>
    <dbReference type="NCBI Taxonomy" id="1519565"/>
    <lineage>
        <taxon>Eukaryota</taxon>
        <taxon>Sar</taxon>
        <taxon>Stramenopiles</taxon>
        <taxon>Ochrophyta</taxon>
        <taxon>Bacillariophyta</taxon>
        <taxon>Bacillariophyceae</taxon>
        <taxon>Bacillariophycidae</taxon>
        <taxon>Naviculales</taxon>
        <taxon>Naviculaceae</taxon>
        <taxon>Fistulifera</taxon>
    </lineage>
</organism>
<feature type="compositionally biased region" description="Polar residues" evidence="2">
    <location>
        <begin position="664"/>
        <end position="678"/>
    </location>
</feature>
<comment type="caution">
    <text evidence="3">The sequence shown here is derived from an EMBL/GenBank/DDBJ whole genome shotgun (WGS) entry which is preliminary data.</text>
</comment>
<evidence type="ECO:0000256" key="1">
    <source>
        <dbReference type="ARBA" id="ARBA00010098"/>
    </source>
</evidence>
<evidence type="ECO:0000256" key="2">
    <source>
        <dbReference type="SAM" id="MobiDB-lite"/>
    </source>
</evidence>
<accession>A0A1Z5KDN8</accession>
<name>A0A1Z5KDN8_FISSO</name>
<feature type="compositionally biased region" description="Basic and acidic residues" evidence="2">
    <location>
        <begin position="646"/>
        <end position="658"/>
    </location>
</feature>
<dbReference type="Pfam" id="PF05327">
    <property type="entry name" value="RRN3"/>
    <property type="match status" value="1"/>
</dbReference>
<keyword evidence="3" id="KW-0648">Protein biosynthesis</keyword>
<comment type="similarity">
    <text evidence="1">Belongs to the RRN3 family.</text>
</comment>
<dbReference type="Proteomes" id="UP000198406">
    <property type="component" value="Unassembled WGS sequence"/>
</dbReference>
<dbReference type="PANTHER" id="PTHR12790">
    <property type="entry name" value="TRANSCRIPTION INITIATION FACTOR IA RRN3"/>
    <property type="match status" value="1"/>
</dbReference>
<dbReference type="GO" id="GO:0005634">
    <property type="term" value="C:nucleus"/>
    <property type="evidence" value="ECO:0007669"/>
    <property type="project" value="TreeGrafter"/>
</dbReference>
<dbReference type="OrthoDB" id="26970at2759"/>
<feature type="region of interest" description="Disordered" evidence="2">
    <location>
        <begin position="605"/>
        <end position="685"/>
    </location>
</feature>
<proteinExistence type="inferred from homology"/>
<evidence type="ECO:0000313" key="4">
    <source>
        <dbReference type="Proteomes" id="UP000198406"/>
    </source>
</evidence>